<dbReference type="EMBL" id="FOXI01000002">
    <property type="protein sequence ID" value="SFP21179.1"/>
    <property type="molecule type" value="Genomic_DNA"/>
</dbReference>
<dbReference type="InterPro" id="IPR017533">
    <property type="entry name" value="Halocyanin"/>
</dbReference>
<dbReference type="GO" id="GO:0005507">
    <property type="term" value="F:copper ion binding"/>
    <property type="evidence" value="ECO:0007669"/>
    <property type="project" value="InterPro"/>
</dbReference>
<keyword evidence="8 10" id="KW-0472">Membrane</keyword>
<keyword evidence="6" id="KW-0249">Electron transport</keyword>
<protein>
    <submittedName>
        <fullName evidence="12">Halocyanin domain-containing protein</fullName>
    </submittedName>
</protein>
<keyword evidence="4 9" id="KW-0479">Metal-binding</keyword>
<dbReference type="RefSeq" id="WP_074875423.1">
    <property type="nucleotide sequence ID" value="NZ_FOXI01000002.1"/>
</dbReference>
<evidence type="ECO:0000256" key="9">
    <source>
        <dbReference type="PIRSR" id="PIRSR602386-1"/>
    </source>
</evidence>
<evidence type="ECO:0000256" key="6">
    <source>
        <dbReference type="ARBA" id="ARBA00022982"/>
    </source>
</evidence>
<accession>A0A1I5NHC2</accession>
<dbReference type="InterPro" id="IPR008972">
    <property type="entry name" value="Cupredoxin"/>
</dbReference>
<feature type="binding site" evidence="9">
    <location>
        <position position="261"/>
    </location>
    <ligand>
        <name>Cu cation</name>
        <dbReference type="ChEBI" id="CHEBI:23378"/>
    </ligand>
</feature>
<evidence type="ECO:0000256" key="1">
    <source>
        <dbReference type="ARBA" id="ARBA00004370"/>
    </source>
</evidence>
<dbReference type="PANTHER" id="PTHR34192">
    <property type="entry name" value="PLASTOCYANIN MAJOR ISOFORM, CHLOROPLASTIC-RELATED"/>
    <property type="match status" value="1"/>
</dbReference>
<dbReference type="CDD" id="cd04220">
    <property type="entry name" value="Halocyanin"/>
    <property type="match status" value="2"/>
</dbReference>
<dbReference type="PANTHER" id="PTHR34192:SF10">
    <property type="entry name" value="PLASTOCYANIN MAJOR ISOFORM, CHLOROPLASTIC-RELATED"/>
    <property type="match status" value="1"/>
</dbReference>
<evidence type="ECO:0000256" key="3">
    <source>
        <dbReference type="ARBA" id="ARBA00022448"/>
    </source>
</evidence>
<proteinExistence type="predicted"/>
<sequence length="405" mass="42104">MAPNRDRQPRPTRRRLLAAGGTVATGALLGATAPAAAQSSDFDGWFDDVDNYDGVVDRTGESEVTVEVGVDNGGQPYGFGPPAVRIDPGATVVWEWTGRGGSHNVVAEDGSFESELVGEAGHTFSHTFESEGTFKYVCIPHEALGMKGAIVVGGGGGGGVSEPDYDGWFDDVDNYEETVDERGNSEVTVEVGVDNGGQPYGFGPPAVRIDPGTTVVWEWTGRGGSHNVVAEDGSFESELVGEAGHTFSHTFENEGTYKYVCIPHEALGMKGAIVVGNISGGGGDGGDGGQETPAEGETGGGSLIPVPSDFVGWFALVIGGSLGVAVTTVLGAESYAAYRDHAASEQAYVGEQATEAVEQEPVEEIDGDYDPLGTAALVAGYFVLIVLLWVFMYFVEFIGGPTITG</sequence>
<dbReference type="InterPro" id="IPR002386">
    <property type="entry name" value="Amicyanin/Pseudoazurin"/>
</dbReference>
<keyword evidence="5" id="KW-0574">Periplasm</keyword>
<dbReference type="GO" id="GO:0016020">
    <property type="term" value="C:membrane"/>
    <property type="evidence" value="ECO:0007669"/>
    <property type="project" value="UniProtKB-SubCell"/>
</dbReference>
<feature type="binding site" evidence="9">
    <location>
        <position position="226"/>
    </location>
    <ligand>
        <name>Cu cation</name>
        <dbReference type="ChEBI" id="CHEBI:23378"/>
    </ligand>
</feature>
<keyword evidence="10" id="KW-1133">Transmembrane helix</keyword>
<evidence type="ECO:0000259" key="11">
    <source>
        <dbReference type="Pfam" id="PF00127"/>
    </source>
</evidence>
<gene>
    <name evidence="12" type="ORF">SAMN05216277_10226</name>
</gene>
<dbReference type="OrthoDB" id="11088at2157"/>
<feature type="binding site" evidence="9">
    <location>
        <position position="264"/>
    </location>
    <ligand>
        <name>Cu cation</name>
        <dbReference type="ChEBI" id="CHEBI:23378"/>
    </ligand>
</feature>
<keyword evidence="3" id="KW-0813">Transport</keyword>
<keyword evidence="13" id="KW-1185">Reference proteome</keyword>
<dbReference type="InterPro" id="IPR028871">
    <property type="entry name" value="BlueCu_1_BS"/>
</dbReference>
<keyword evidence="7 9" id="KW-0186">Copper</keyword>
<evidence type="ECO:0000256" key="8">
    <source>
        <dbReference type="ARBA" id="ARBA00023136"/>
    </source>
</evidence>
<feature type="domain" description="Blue (type 1) copper" evidence="11">
    <location>
        <begin position="188"/>
        <end position="275"/>
    </location>
</feature>
<dbReference type="AlphaFoldDB" id="A0A1I5NHC2"/>
<evidence type="ECO:0000256" key="10">
    <source>
        <dbReference type="SAM" id="Phobius"/>
    </source>
</evidence>
<organism evidence="12 13">
    <name type="scientific">Halolamina pelagica</name>
    <dbReference type="NCBI Taxonomy" id="699431"/>
    <lineage>
        <taxon>Archaea</taxon>
        <taxon>Methanobacteriati</taxon>
        <taxon>Methanobacteriota</taxon>
        <taxon>Stenosarchaea group</taxon>
        <taxon>Halobacteria</taxon>
        <taxon>Halobacteriales</taxon>
        <taxon>Haloferacaceae</taxon>
    </lineage>
</organism>
<dbReference type="InterPro" id="IPR006311">
    <property type="entry name" value="TAT_signal"/>
</dbReference>
<evidence type="ECO:0000256" key="7">
    <source>
        <dbReference type="ARBA" id="ARBA00023008"/>
    </source>
</evidence>
<dbReference type="Proteomes" id="UP000183769">
    <property type="component" value="Unassembled WGS sequence"/>
</dbReference>
<feature type="binding site" evidence="9">
    <location>
        <position position="269"/>
    </location>
    <ligand>
        <name>Cu cation</name>
        <dbReference type="ChEBI" id="CHEBI:23378"/>
    </ligand>
</feature>
<dbReference type="SUPFAM" id="SSF49503">
    <property type="entry name" value="Cupredoxins"/>
    <property type="match status" value="2"/>
</dbReference>
<dbReference type="GO" id="GO:0042597">
    <property type="term" value="C:periplasmic space"/>
    <property type="evidence" value="ECO:0007669"/>
    <property type="project" value="UniProtKB-SubCell"/>
</dbReference>
<dbReference type="GO" id="GO:0009055">
    <property type="term" value="F:electron transfer activity"/>
    <property type="evidence" value="ECO:0007669"/>
    <property type="project" value="InterPro"/>
</dbReference>
<keyword evidence="10" id="KW-0812">Transmembrane</keyword>
<dbReference type="PROSITE" id="PS00196">
    <property type="entry name" value="COPPER_BLUE"/>
    <property type="match status" value="1"/>
</dbReference>
<evidence type="ECO:0000256" key="5">
    <source>
        <dbReference type="ARBA" id="ARBA00022764"/>
    </source>
</evidence>
<dbReference type="InterPro" id="IPR000923">
    <property type="entry name" value="BlueCu_1"/>
</dbReference>
<comment type="subcellular location">
    <subcellularLocation>
        <location evidence="1">Membrane</location>
    </subcellularLocation>
    <subcellularLocation>
        <location evidence="2">Periplasm</location>
    </subcellularLocation>
</comment>
<feature type="domain" description="Blue (type 1) copper" evidence="11">
    <location>
        <begin position="65"/>
        <end position="152"/>
    </location>
</feature>
<evidence type="ECO:0000313" key="12">
    <source>
        <dbReference type="EMBL" id="SFP21179.1"/>
    </source>
</evidence>
<evidence type="ECO:0000256" key="2">
    <source>
        <dbReference type="ARBA" id="ARBA00004418"/>
    </source>
</evidence>
<evidence type="ECO:0000313" key="13">
    <source>
        <dbReference type="Proteomes" id="UP000183769"/>
    </source>
</evidence>
<feature type="transmembrane region" description="Helical" evidence="10">
    <location>
        <begin position="375"/>
        <end position="395"/>
    </location>
</feature>
<evidence type="ECO:0000256" key="4">
    <source>
        <dbReference type="ARBA" id="ARBA00022723"/>
    </source>
</evidence>
<dbReference type="NCBIfam" id="TIGR03102">
    <property type="entry name" value="halo_cynanin"/>
    <property type="match status" value="2"/>
</dbReference>
<feature type="transmembrane region" description="Helical" evidence="10">
    <location>
        <begin position="310"/>
        <end position="332"/>
    </location>
</feature>
<dbReference type="PROSITE" id="PS51318">
    <property type="entry name" value="TAT"/>
    <property type="match status" value="1"/>
</dbReference>
<reference evidence="13" key="1">
    <citation type="submission" date="2016-10" db="EMBL/GenBank/DDBJ databases">
        <authorList>
            <person name="Varghese N."/>
            <person name="Submissions S."/>
        </authorList>
    </citation>
    <scope>NUCLEOTIDE SEQUENCE [LARGE SCALE GENOMIC DNA]</scope>
    <source>
        <strain evidence="13">CGMCC 1.10329</strain>
    </source>
</reference>
<dbReference type="PRINTS" id="PR00155">
    <property type="entry name" value="AMICYANIN"/>
</dbReference>
<dbReference type="Gene3D" id="2.60.40.420">
    <property type="entry name" value="Cupredoxins - blue copper proteins"/>
    <property type="match status" value="2"/>
</dbReference>
<dbReference type="Pfam" id="PF00127">
    <property type="entry name" value="Copper-bind"/>
    <property type="match status" value="2"/>
</dbReference>
<comment type="cofactor">
    <cofactor evidence="9">
        <name>Cu cation</name>
        <dbReference type="ChEBI" id="CHEBI:23378"/>
    </cofactor>
    <text evidence="9">Binds 1 copper ion per subunit.</text>
</comment>
<name>A0A1I5NHC2_9EURY</name>